<proteinExistence type="predicted"/>
<name>A0A6J5NM76_9CAUD</name>
<dbReference type="InterPro" id="IPR044925">
    <property type="entry name" value="His-Me_finger_sf"/>
</dbReference>
<dbReference type="Pfam" id="PF13392">
    <property type="entry name" value="HNH_3"/>
    <property type="match status" value="1"/>
</dbReference>
<protein>
    <submittedName>
        <fullName evidence="2">HNHc domain containing protein</fullName>
    </submittedName>
</protein>
<dbReference type="SUPFAM" id="SSF54060">
    <property type="entry name" value="His-Me finger endonucleases"/>
    <property type="match status" value="1"/>
</dbReference>
<evidence type="ECO:0000259" key="1">
    <source>
        <dbReference type="Pfam" id="PF13392"/>
    </source>
</evidence>
<dbReference type="EMBL" id="LR796679">
    <property type="protein sequence ID" value="CAB4158491.1"/>
    <property type="molecule type" value="Genomic_DNA"/>
</dbReference>
<reference evidence="2" key="1">
    <citation type="submission" date="2020-04" db="EMBL/GenBank/DDBJ databases">
        <authorList>
            <person name="Chiriac C."/>
            <person name="Salcher M."/>
            <person name="Ghai R."/>
            <person name="Kavagutti S V."/>
        </authorList>
    </citation>
    <scope>NUCLEOTIDE SEQUENCE</scope>
</reference>
<feature type="domain" description="HNH nuclease" evidence="1">
    <location>
        <begin position="57"/>
        <end position="81"/>
    </location>
</feature>
<gene>
    <name evidence="2" type="ORF">UFOVP712_8</name>
</gene>
<organism evidence="2">
    <name type="scientific">uncultured Caudovirales phage</name>
    <dbReference type="NCBI Taxonomy" id="2100421"/>
    <lineage>
        <taxon>Viruses</taxon>
        <taxon>Duplodnaviria</taxon>
        <taxon>Heunggongvirae</taxon>
        <taxon>Uroviricota</taxon>
        <taxon>Caudoviricetes</taxon>
        <taxon>Peduoviridae</taxon>
        <taxon>Maltschvirus</taxon>
        <taxon>Maltschvirus maltsch</taxon>
    </lineage>
</organism>
<evidence type="ECO:0000313" key="2">
    <source>
        <dbReference type="EMBL" id="CAB4158491.1"/>
    </source>
</evidence>
<accession>A0A6J5NM76</accession>
<dbReference type="InterPro" id="IPR003615">
    <property type="entry name" value="HNH_nuc"/>
</dbReference>
<sequence>MGKATGSKTPRLCPCGRNGRNAGLGPDGLPRYGVLCKRCHKSNIHDKKNYCERCGFVPEVPQQIDVDHKDGNKRNNDRENLWSLCANCHRLKTHRNEEWKKIYE</sequence>
<dbReference type="CDD" id="cd00085">
    <property type="entry name" value="HNHc"/>
    <property type="match status" value="1"/>
</dbReference>